<feature type="region of interest" description="Disordered" evidence="1">
    <location>
        <begin position="96"/>
        <end position="117"/>
    </location>
</feature>
<sequence>MPKRMGEFSMGVHQSGGSICCGVVRRDVAQSGQRIYFGGQPLPLPAPFGESSSSSRMEDSFGIDVLLESWSKSMEGHQRKWARRSINQKLALHQCKLPGGDEAGPSNQPPTSCPLSKELNSETARQIIVQLELDAETNVNNLREWVGRLREDKNLLKTIIREYLPRR</sequence>
<keyword evidence="3" id="KW-1185">Reference proteome</keyword>
<dbReference type="AlphaFoldDB" id="A0ABD2YI49"/>
<gene>
    <name evidence="2" type="ORF">ACH5RR_032440</name>
</gene>
<organism evidence="2 3">
    <name type="scientific">Cinchona calisaya</name>
    <dbReference type="NCBI Taxonomy" id="153742"/>
    <lineage>
        <taxon>Eukaryota</taxon>
        <taxon>Viridiplantae</taxon>
        <taxon>Streptophyta</taxon>
        <taxon>Embryophyta</taxon>
        <taxon>Tracheophyta</taxon>
        <taxon>Spermatophyta</taxon>
        <taxon>Magnoliopsida</taxon>
        <taxon>eudicotyledons</taxon>
        <taxon>Gunneridae</taxon>
        <taxon>Pentapetalae</taxon>
        <taxon>asterids</taxon>
        <taxon>lamiids</taxon>
        <taxon>Gentianales</taxon>
        <taxon>Rubiaceae</taxon>
        <taxon>Cinchonoideae</taxon>
        <taxon>Cinchoneae</taxon>
        <taxon>Cinchona</taxon>
    </lineage>
</organism>
<comment type="caution">
    <text evidence="2">The sequence shown here is derived from an EMBL/GenBank/DDBJ whole genome shotgun (WGS) entry which is preliminary data.</text>
</comment>
<dbReference type="EMBL" id="JBJUIK010000013">
    <property type="protein sequence ID" value="KAL3507058.1"/>
    <property type="molecule type" value="Genomic_DNA"/>
</dbReference>
<accession>A0ABD2YI49</accession>
<name>A0ABD2YI49_9GENT</name>
<dbReference type="Proteomes" id="UP001630127">
    <property type="component" value="Unassembled WGS sequence"/>
</dbReference>
<evidence type="ECO:0000313" key="2">
    <source>
        <dbReference type="EMBL" id="KAL3507058.1"/>
    </source>
</evidence>
<evidence type="ECO:0000256" key="1">
    <source>
        <dbReference type="SAM" id="MobiDB-lite"/>
    </source>
</evidence>
<evidence type="ECO:0000313" key="3">
    <source>
        <dbReference type="Proteomes" id="UP001630127"/>
    </source>
</evidence>
<proteinExistence type="predicted"/>
<protein>
    <submittedName>
        <fullName evidence="2">Uncharacterized protein</fullName>
    </submittedName>
</protein>
<reference evidence="2 3" key="1">
    <citation type="submission" date="2024-11" db="EMBL/GenBank/DDBJ databases">
        <title>A near-complete genome assembly of Cinchona calisaya.</title>
        <authorList>
            <person name="Lian D.C."/>
            <person name="Zhao X.W."/>
            <person name="Wei L."/>
        </authorList>
    </citation>
    <scope>NUCLEOTIDE SEQUENCE [LARGE SCALE GENOMIC DNA]</scope>
    <source>
        <tissue evidence="2">Nenye</tissue>
    </source>
</reference>